<dbReference type="AlphaFoldDB" id="H6QUA1"/>
<reference evidence="3" key="1">
    <citation type="journal article" date="2011" name="Proc. Natl. Acad. Sci. U.S.A.">
        <title>Obligate biotrophy features unraveled by the genomic analysis of rust fungi.</title>
        <authorList>
            <person name="Duplessis S."/>
            <person name="Cuomo C.A."/>
            <person name="Lin Y.-C."/>
            <person name="Aerts A."/>
            <person name="Tisserant E."/>
            <person name="Veneault-Fourrey C."/>
            <person name="Joly D.L."/>
            <person name="Hacquard S."/>
            <person name="Amselem J."/>
            <person name="Cantarel B.L."/>
            <person name="Chiu R."/>
            <person name="Coutinho P.M."/>
            <person name="Feau N."/>
            <person name="Field M."/>
            <person name="Frey P."/>
            <person name="Gelhaye E."/>
            <person name="Goldberg J."/>
            <person name="Grabherr M.G."/>
            <person name="Kodira C.D."/>
            <person name="Kohler A."/>
            <person name="Kuees U."/>
            <person name="Lindquist E.A."/>
            <person name="Lucas S.M."/>
            <person name="Mago R."/>
            <person name="Mauceli E."/>
            <person name="Morin E."/>
            <person name="Murat C."/>
            <person name="Pangilinan J.L."/>
            <person name="Park R."/>
            <person name="Pearson M."/>
            <person name="Quesneville H."/>
            <person name="Rouhier N."/>
            <person name="Sakthikumar S."/>
            <person name="Salamov A.A."/>
            <person name="Schmutz J."/>
            <person name="Selles B."/>
            <person name="Shapiro H."/>
            <person name="Tanguay P."/>
            <person name="Tuskan G.A."/>
            <person name="Henrissat B."/>
            <person name="Van de Peer Y."/>
            <person name="Rouze P."/>
            <person name="Ellis J.G."/>
            <person name="Dodds P.N."/>
            <person name="Schein J.E."/>
            <person name="Zhong S."/>
            <person name="Hamelin R.C."/>
            <person name="Grigoriev I.V."/>
            <person name="Szabo L.J."/>
            <person name="Martin F."/>
        </authorList>
    </citation>
    <scope>NUCLEOTIDE SEQUENCE [LARGE SCALE GENOMIC DNA]</scope>
    <source>
        <strain evidence="3">CRL 75-36-700-3 / race SCCL</strain>
    </source>
</reference>
<feature type="region of interest" description="Disordered" evidence="1">
    <location>
        <begin position="94"/>
        <end position="113"/>
    </location>
</feature>
<dbReference type="Proteomes" id="UP000008783">
    <property type="component" value="Unassembled WGS sequence"/>
</dbReference>
<proteinExistence type="predicted"/>
<gene>
    <name evidence="2" type="ORF">PGTG_22286</name>
</gene>
<sequence>MPTVTLGQTAGPAPVFRRFAGGGPSGGGLFRKRQRDGHLGIERARRCIAQEVPPPGRSGEPLVALRRPEGGPFGDGCGSAPLPCQRDFVKLEEDPDEIHTGDQEVHKNKKVIS</sequence>
<dbReference type="RefSeq" id="XP_003888923.1">
    <property type="nucleotide sequence ID" value="XM_003888874.1"/>
</dbReference>
<dbReference type="HOGENOM" id="CLU_2134804_0_0_1"/>
<dbReference type="EMBL" id="DS178333">
    <property type="protein sequence ID" value="EHS64564.1"/>
    <property type="molecule type" value="Genomic_DNA"/>
</dbReference>
<dbReference type="VEuPathDB" id="FungiDB:PGTG_22286"/>
<feature type="region of interest" description="Disordered" evidence="1">
    <location>
        <begin position="51"/>
        <end position="79"/>
    </location>
</feature>
<protein>
    <submittedName>
        <fullName evidence="2">Uncharacterized protein</fullName>
    </submittedName>
</protein>
<keyword evidence="3" id="KW-1185">Reference proteome</keyword>
<dbReference type="InParanoid" id="H6QUA1"/>
<name>H6QUA1_PUCGT</name>
<dbReference type="KEGG" id="pgr:PGTG_22286"/>
<organism evidence="2 3">
    <name type="scientific">Puccinia graminis f. sp. tritici (strain CRL 75-36-700-3 / race SCCL)</name>
    <name type="common">Black stem rust fungus</name>
    <dbReference type="NCBI Taxonomy" id="418459"/>
    <lineage>
        <taxon>Eukaryota</taxon>
        <taxon>Fungi</taxon>
        <taxon>Dikarya</taxon>
        <taxon>Basidiomycota</taxon>
        <taxon>Pucciniomycotina</taxon>
        <taxon>Pucciniomycetes</taxon>
        <taxon>Pucciniales</taxon>
        <taxon>Pucciniaceae</taxon>
        <taxon>Puccinia</taxon>
    </lineage>
</organism>
<feature type="compositionally biased region" description="Basic and acidic residues" evidence="1">
    <location>
        <begin position="94"/>
        <end position="106"/>
    </location>
</feature>
<evidence type="ECO:0000313" key="3">
    <source>
        <dbReference type="Proteomes" id="UP000008783"/>
    </source>
</evidence>
<dbReference type="GeneID" id="13542370"/>
<accession>H6QUA1</accession>
<evidence type="ECO:0000313" key="2">
    <source>
        <dbReference type="EMBL" id="EHS64564.1"/>
    </source>
</evidence>
<evidence type="ECO:0000256" key="1">
    <source>
        <dbReference type="SAM" id="MobiDB-lite"/>
    </source>
</evidence>